<accession>A0A2T1GNX8</accession>
<dbReference type="AlphaFoldDB" id="A0A2T1GNX8"/>
<comment type="caution">
    <text evidence="1">The sequence shown here is derived from an EMBL/GenBank/DDBJ whole genome shotgun (WGS) entry which is preliminary data.</text>
</comment>
<organism evidence="1 2">
    <name type="scientific">Chamaesiphon polymorphus CCALA 037</name>
    <dbReference type="NCBI Taxonomy" id="2107692"/>
    <lineage>
        <taxon>Bacteria</taxon>
        <taxon>Bacillati</taxon>
        <taxon>Cyanobacteriota</taxon>
        <taxon>Cyanophyceae</taxon>
        <taxon>Gomontiellales</taxon>
        <taxon>Chamaesiphonaceae</taxon>
        <taxon>Chamaesiphon</taxon>
    </lineage>
</organism>
<protein>
    <submittedName>
        <fullName evidence="1">Uncharacterized protein</fullName>
    </submittedName>
</protein>
<dbReference type="RefSeq" id="WP_106299295.1">
    <property type="nucleotide sequence ID" value="NZ_PVWO01000001.1"/>
</dbReference>
<dbReference type="EMBL" id="PVWO01000001">
    <property type="protein sequence ID" value="PSB59640.1"/>
    <property type="molecule type" value="Genomic_DNA"/>
</dbReference>
<evidence type="ECO:0000313" key="2">
    <source>
        <dbReference type="Proteomes" id="UP000238937"/>
    </source>
</evidence>
<reference evidence="1 2" key="1">
    <citation type="submission" date="2018-03" db="EMBL/GenBank/DDBJ databases">
        <title>The ancient ancestry and fast evolution of plastids.</title>
        <authorList>
            <person name="Moore K.R."/>
            <person name="Magnabosco C."/>
            <person name="Momper L."/>
            <person name="Gold D.A."/>
            <person name="Bosak T."/>
            <person name="Fournier G.P."/>
        </authorList>
    </citation>
    <scope>NUCLEOTIDE SEQUENCE [LARGE SCALE GENOMIC DNA]</scope>
    <source>
        <strain evidence="1 2">CCALA 037</strain>
    </source>
</reference>
<sequence length="116" mass="13061">MIPKRKLADVSPPPLTGNYLRLVRNPSQGTNTLGNPIYTVEVYLRGEKYQTFNAVSGTVNTQNRDRNCNWSIWRLTKEIILEPLAIASALAIGCQSQGFWRRGDTNESLNLEVHVC</sequence>
<keyword evidence="2" id="KW-1185">Reference proteome</keyword>
<evidence type="ECO:0000313" key="1">
    <source>
        <dbReference type="EMBL" id="PSB59640.1"/>
    </source>
</evidence>
<name>A0A2T1GNX8_9CYAN</name>
<dbReference type="Proteomes" id="UP000238937">
    <property type="component" value="Unassembled WGS sequence"/>
</dbReference>
<gene>
    <name evidence="1" type="ORF">C7B77_00150</name>
</gene>
<proteinExistence type="predicted"/>